<name>A0A0C2D4M7_9BILA</name>
<dbReference type="OrthoDB" id="5831241at2759"/>
<reference evidence="2 3" key="1">
    <citation type="submission" date="2013-12" db="EMBL/GenBank/DDBJ databases">
        <title>Draft genome of the parsitic nematode Ancylostoma duodenale.</title>
        <authorList>
            <person name="Mitreva M."/>
        </authorList>
    </citation>
    <scope>NUCLEOTIDE SEQUENCE [LARGE SCALE GENOMIC DNA]</scope>
    <source>
        <strain evidence="2 3">Zhejiang</strain>
    </source>
</reference>
<evidence type="ECO:0000313" key="3">
    <source>
        <dbReference type="Proteomes" id="UP000054047"/>
    </source>
</evidence>
<accession>A0A0C2D4M7</accession>
<dbReference type="InterPro" id="IPR043504">
    <property type="entry name" value="Peptidase_S1_PA_chymotrypsin"/>
</dbReference>
<feature type="domain" description="Peptidase S1" evidence="1">
    <location>
        <begin position="62"/>
        <end position="223"/>
    </location>
</feature>
<evidence type="ECO:0000259" key="1">
    <source>
        <dbReference type="Pfam" id="PF00089"/>
    </source>
</evidence>
<protein>
    <recommendedName>
        <fullName evidence="1">Peptidase S1 domain-containing protein</fullName>
    </recommendedName>
</protein>
<dbReference type="InterPro" id="IPR051333">
    <property type="entry name" value="CLIP_Serine_Protease"/>
</dbReference>
<dbReference type="PANTHER" id="PTHR24260">
    <property type="match status" value="1"/>
</dbReference>
<dbReference type="EMBL" id="KN728064">
    <property type="protein sequence ID" value="KIH64448.1"/>
    <property type="molecule type" value="Genomic_DNA"/>
</dbReference>
<dbReference type="Gene3D" id="2.40.10.10">
    <property type="entry name" value="Trypsin-like serine proteases"/>
    <property type="match status" value="1"/>
</dbReference>
<evidence type="ECO:0000313" key="2">
    <source>
        <dbReference type="EMBL" id="KIH64448.1"/>
    </source>
</evidence>
<dbReference type="Proteomes" id="UP000054047">
    <property type="component" value="Unassembled WGS sequence"/>
</dbReference>
<dbReference type="GO" id="GO:0006508">
    <property type="term" value="P:proteolysis"/>
    <property type="evidence" value="ECO:0007669"/>
    <property type="project" value="InterPro"/>
</dbReference>
<dbReference type="InterPro" id="IPR009003">
    <property type="entry name" value="Peptidase_S1_PA"/>
</dbReference>
<dbReference type="AlphaFoldDB" id="A0A0C2D4M7"/>
<dbReference type="InterPro" id="IPR001254">
    <property type="entry name" value="Trypsin_dom"/>
</dbReference>
<keyword evidence="3" id="KW-1185">Reference proteome</keyword>
<sequence>MPSKWEQKESHTLFPLRGTLPPALFNEQGLVKKVISRNGYQRGLLEGGDSNQTNTHGHAVSVMSNPKDVFVIIGLTTKDPNNGTISQHYKALISAKKITVHNFEFCQIYNDLALIELSENVSEAASVPICMPSENMQLHGVLYASGSGVDCAIARNTLIDQDQGECGQRVVAQKFYGVDEPSHKILAQAFSKSPRPGDGGGPLFQVDKSDIHTLVGITSHTYDDEKWKSDTSGSK</sequence>
<proteinExistence type="predicted"/>
<organism evidence="2 3">
    <name type="scientific">Ancylostoma duodenale</name>
    <dbReference type="NCBI Taxonomy" id="51022"/>
    <lineage>
        <taxon>Eukaryota</taxon>
        <taxon>Metazoa</taxon>
        <taxon>Ecdysozoa</taxon>
        <taxon>Nematoda</taxon>
        <taxon>Chromadorea</taxon>
        <taxon>Rhabditida</taxon>
        <taxon>Rhabditina</taxon>
        <taxon>Rhabditomorpha</taxon>
        <taxon>Strongyloidea</taxon>
        <taxon>Ancylostomatidae</taxon>
        <taxon>Ancylostomatinae</taxon>
        <taxon>Ancylostoma</taxon>
    </lineage>
</organism>
<dbReference type="GO" id="GO:0004252">
    <property type="term" value="F:serine-type endopeptidase activity"/>
    <property type="evidence" value="ECO:0007669"/>
    <property type="project" value="InterPro"/>
</dbReference>
<dbReference type="PANTHER" id="PTHR24260:SF132">
    <property type="entry name" value="PEPTIDASE S1 DOMAIN-CONTAINING PROTEIN"/>
    <property type="match status" value="1"/>
</dbReference>
<dbReference type="Pfam" id="PF00089">
    <property type="entry name" value="Trypsin"/>
    <property type="match status" value="1"/>
</dbReference>
<dbReference type="SUPFAM" id="SSF50494">
    <property type="entry name" value="Trypsin-like serine proteases"/>
    <property type="match status" value="1"/>
</dbReference>
<gene>
    <name evidence="2" type="ORF">ANCDUO_05244</name>
</gene>